<dbReference type="PANTHER" id="PTHR30118:SF15">
    <property type="entry name" value="TRANSCRIPTIONAL REGULATORY PROTEIN"/>
    <property type="match status" value="1"/>
</dbReference>
<feature type="domain" description="HTH lysR-type" evidence="5">
    <location>
        <begin position="6"/>
        <end position="63"/>
    </location>
</feature>
<dbReference type="OrthoDB" id="8557381at2"/>
<evidence type="ECO:0000313" key="6">
    <source>
        <dbReference type="EMBL" id="MUI14760.1"/>
    </source>
</evidence>
<proteinExistence type="inferred from homology"/>
<evidence type="ECO:0000256" key="3">
    <source>
        <dbReference type="ARBA" id="ARBA00023125"/>
    </source>
</evidence>
<organism evidence="6 7">
    <name type="scientific">Pseudoduganella dura</name>
    <dbReference type="NCBI Taxonomy" id="321982"/>
    <lineage>
        <taxon>Bacteria</taxon>
        <taxon>Pseudomonadati</taxon>
        <taxon>Pseudomonadota</taxon>
        <taxon>Betaproteobacteria</taxon>
        <taxon>Burkholderiales</taxon>
        <taxon>Oxalobacteraceae</taxon>
        <taxon>Telluria group</taxon>
        <taxon>Pseudoduganella</taxon>
    </lineage>
</organism>
<evidence type="ECO:0000256" key="2">
    <source>
        <dbReference type="ARBA" id="ARBA00023015"/>
    </source>
</evidence>
<reference evidence="6 7" key="1">
    <citation type="submission" date="2019-11" db="EMBL/GenBank/DDBJ databases">
        <title>Draft Genome Sequences of Six Type Strains of the Genus Massilia.</title>
        <authorList>
            <person name="Miess H."/>
            <person name="Frediansyah A."/>
            <person name="Goeker M."/>
            <person name="Gross H."/>
        </authorList>
    </citation>
    <scope>NUCLEOTIDE SEQUENCE [LARGE SCALE GENOMIC DNA]</scope>
    <source>
        <strain evidence="6 7">DSM 17513</strain>
    </source>
</reference>
<dbReference type="Proteomes" id="UP000431684">
    <property type="component" value="Unassembled WGS sequence"/>
</dbReference>
<keyword evidence="7" id="KW-1185">Reference proteome</keyword>
<protein>
    <submittedName>
        <fullName evidence="6">LysR family transcriptional regulator</fullName>
    </submittedName>
</protein>
<keyword evidence="3" id="KW-0238">DNA-binding</keyword>
<dbReference type="GO" id="GO:0003677">
    <property type="term" value="F:DNA binding"/>
    <property type="evidence" value="ECO:0007669"/>
    <property type="project" value="UniProtKB-KW"/>
</dbReference>
<dbReference type="EMBL" id="WNWM01000002">
    <property type="protein sequence ID" value="MUI14760.1"/>
    <property type="molecule type" value="Genomic_DNA"/>
</dbReference>
<comment type="caution">
    <text evidence="6">The sequence shown here is derived from an EMBL/GenBank/DDBJ whole genome shotgun (WGS) entry which is preliminary data.</text>
</comment>
<dbReference type="InterPro" id="IPR036388">
    <property type="entry name" value="WH-like_DNA-bd_sf"/>
</dbReference>
<accession>A0A6I3XJP0</accession>
<dbReference type="InterPro" id="IPR005119">
    <property type="entry name" value="LysR_subst-bd"/>
</dbReference>
<dbReference type="GO" id="GO:0003700">
    <property type="term" value="F:DNA-binding transcription factor activity"/>
    <property type="evidence" value="ECO:0007669"/>
    <property type="project" value="InterPro"/>
</dbReference>
<dbReference type="InterPro" id="IPR036390">
    <property type="entry name" value="WH_DNA-bd_sf"/>
</dbReference>
<dbReference type="SUPFAM" id="SSF53850">
    <property type="entry name" value="Periplasmic binding protein-like II"/>
    <property type="match status" value="1"/>
</dbReference>
<gene>
    <name evidence="6" type="ORF">GJV26_20170</name>
</gene>
<dbReference type="Gene3D" id="3.40.190.10">
    <property type="entry name" value="Periplasmic binding protein-like II"/>
    <property type="match status" value="2"/>
</dbReference>
<dbReference type="SUPFAM" id="SSF46785">
    <property type="entry name" value="Winged helix' DNA-binding domain"/>
    <property type="match status" value="1"/>
</dbReference>
<evidence type="ECO:0000256" key="1">
    <source>
        <dbReference type="ARBA" id="ARBA00009437"/>
    </source>
</evidence>
<keyword evidence="2" id="KW-0805">Transcription regulation</keyword>
<evidence type="ECO:0000256" key="4">
    <source>
        <dbReference type="ARBA" id="ARBA00023163"/>
    </source>
</evidence>
<dbReference type="RefSeq" id="WP_155710532.1">
    <property type="nucleotide sequence ID" value="NZ_BMWU01000019.1"/>
</dbReference>
<dbReference type="InterPro" id="IPR000847">
    <property type="entry name" value="LysR_HTH_N"/>
</dbReference>
<dbReference type="AlphaFoldDB" id="A0A6I3XJP0"/>
<evidence type="ECO:0000313" key="7">
    <source>
        <dbReference type="Proteomes" id="UP000431684"/>
    </source>
</evidence>
<evidence type="ECO:0000259" key="5">
    <source>
        <dbReference type="PROSITE" id="PS50931"/>
    </source>
</evidence>
<name>A0A6I3XJP0_9BURK</name>
<comment type="similarity">
    <text evidence="1">Belongs to the LysR transcriptional regulatory family.</text>
</comment>
<dbReference type="InterPro" id="IPR050389">
    <property type="entry name" value="LysR-type_TF"/>
</dbReference>
<sequence>MNTSDVDFNLLATLEALLAERNVTHAARRLRISQPALSSRLGRLRELFGDQLLVPGHRGMTPTAKALELEEPLKAALNGLRGVVAAACGFDPSTDRLVVNIAASDYMQASVLLDFTLALRQEAPGIRIALRNIDVSRLEGHMEEGTVDLAFLTPDLIPDALRSRPLLAERYVLIARKAHPAAPRGLTAEAFARLDHVIVSPRGGGFCTAADNVLESMNLRRNVVMSASSFLVVLDAVRNSDVVALVPERLVRNRVGNLRVLEPPIPVPGFSVSMAWHERGHGDLAQRWFRQKLLEHVASQARTRPL</sequence>
<dbReference type="Gene3D" id="1.10.10.10">
    <property type="entry name" value="Winged helix-like DNA-binding domain superfamily/Winged helix DNA-binding domain"/>
    <property type="match status" value="1"/>
</dbReference>
<keyword evidence="4" id="KW-0804">Transcription</keyword>
<dbReference type="Pfam" id="PF03466">
    <property type="entry name" value="LysR_substrate"/>
    <property type="match status" value="1"/>
</dbReference>
<dbReference type="PROSITE" id="PS50931">
    <property type="entry name" value="HTH_LYSR"/>
    <property type="match status" value="1"/>
</dbReference>
<dbReference type="PRINTS" id="PR00039">
    <property type="entry name" value="HTHLYSR"/>
</dbReference>
<dbReference type="Pfam" id="PF00126">
    <property type="entry name" value="HTH_1"/>
    <property type="match status" value="1"/>
</dbReference>
<dbReference type="PANTHER" id="PTHR30118">
    <property type="entry name" value="HTH-TYPE TRANSCRIPTIONAL REGULATOR LEUO-RELATED"/>
    <property type="match status" value="1"/>
</dbReference>